<evidence type="ECO:0000313" key="2">
    <source>
        <dbReference type="Proteomes" id="UP001057452"/>
    </source>
</evidence>
<proteinExistence type="predicted"/>
<gene>
    <name evidence="1" type="ORF">KUCAC02_023681</name>
</gene>
<feature type="non-terminal residue" evidence="1">
    <location>
        <position position="1"/>
    </location>
</feature>
<name>A0ACB9WH42_CHAAC</name>
<protein>
    <submittedName>
        <fullName evidence="1">Uncharacterized protein</fullName>
    </submittedName>
</protein>
<evidence type="ECO:0000313" key="1">
    <source>
        <dbReference type="EMBL" id="KAI4812280.1"/>
    </source>
</evidence>
<feature type="non-terminal residue" evidence="1">
    <location>
        <position position="59"/>
    </location>
</feature>
<reference evidence="1" key="1">
    <citation type="submission" date="2022-05" db="EMBL/GenBank/DDBJ databases">
        <title>Chromosome-level genome of Chaenocephalus aceratus.</title>
        <authorList>
            <person name="Park H."/>
        </authorList>
    </citation>
    <scope>NUCLEOTIDE SEQUENCE</scope>
    <source>
        <strain evidence="1">KU_202001</strain>
    </source>
</reference>
<accession>A0ACB9WH42</accession>
<dbReference type="EMBL" id="CM043806">
    <property type="protein sequence ID" value="KAI4812280.1"/>
    <property type="molecule type" value="Genomic_DNA"/>
</dbReference>
<keyword evidence="2" id="KW-1185">Reference proteome</keyword>
<dbReference type="Proteomes" id="UP001057452">
    <property type="component" value="Chromosome 22"/>
</dbReference>
<sequence length="59" mass="6688">GQTLLLGQIPLEHTEKIHFHSPVCVEQRTERALVAKRDSKAEVAKEVRSQEGSFYIVVQ</sequence>
<comment type="caution">
    <text evidence="1">The sequence shown here is derived from an EMBL/GenBank/DDBJ whole genome shotgun (WGS) entry which is preliminary data.</text>
</comment>
<organism evidence="1 2">
    <name type="scientific">Chaenocephalus aceratus</name>
    <name type="common">Blackfin icefish</name>
    <name type="synonym">Chaenichthys aceratus</name>
    <dbReference type="NCBI Taxonomy" id="36190"/>
    <lineage>
        <taxon>Eukaryota</taxon>
        <taxon>Metazoa</taxon>
        <taxon>Chordata</taxon>
        <taxon>Craniata</taxon>
        <taxon>Vertebrata</taxon>
        <taxon>Euteleostomi</taxon>
        <taxon>Actinopterygii</taxon>
        <taxon>Neopterygii</taxon>
        <taxon>Teleostei</taxon>
        <taxon>Neoteleostei</taxon>
        <taxon>Acanthomorphata</taxon>
        <taxon>Eupercaria</taxon>
        <taxon>Perciformes</taxon>
        <taxon>Notothenioidei</taxon>
        <taxon>Channichthyidae</taxon>
        <taxon>Chaenocephalus</taxon>
    </lineage>
</organism>